<dbReference type="AlphaFoldDB" id="A0A939HIP5"/>
<dbReference type="SUPFAM" id="SSF110296">
    <property type="entry name" value="Oligoxyloglucan reducing end-specific cellobiohydrolase"/>
    <property type="match status" value="1"/>
</dbReference>
<dbReference type="Gene3D" id="2.130.10.10">
    <property type="entry name" value="YVTN repeat-like/Quinoprotein amine dehydrogenase"/>
    <property type="match status" value="2"/>
</dbReference>
<reference evidence="2" key="1">
    <citation type="submission" date="2021-03" db="EMBL/GenBank/DDBJ databases">
        <title>A new species, PO-11, isolated from a karst cave deposit.</title>
        <authorList>
            <person name="Zhaoxiaoyong W."/>
        </authorList>
    </citation>
    <scope>NUCLEOTIDE SEQUENCE</scope>
    <source>
        <strain evidence="2">PO-11</strain>
    </source>
</reference>
<keyword evidence="3" id="KW-1185">Reference proteome</keyword>
<evidence type="ECO:0000313" key="3">
    <source>
        <dbReference type="Proteomes" id="UP000664164"/>
    </source>
</evidence>
<dbReference type="InterPro" id="IPR015943">
    <property type="entry name" value="WD40/YVTN_repeat-like_dom_sf"/>
</dbReference>
<sequence>MPFPSKTRPLAAAVMAAAAGLVLALSACTPASGPATGTPSTQPAGNVLPSAHIHGLAVSGDTGQVLLATHDGLFDVTKQPATKIGGTDDLMGFTAGQGQGIFYASGHPGKGSDLPNPLGLIKSSDGGKTWEQLSRQGESDFHALTTTKSGIVAFDGTLSTSPDGKTWKTVAAGFAPAVLAGNPNSDTVLATTQEGIQRSTDGGNTWVLEKSAPVIQFAAFATPTEAVGVEPGGAVHYSSDGGATWTRKGQIGGKVQAIAAVKGTDGNPHIWAATADGIMVSTDGGTTFRPADAS</sequence>
<organism evidence="2 3">
    <name type="scientific">Arthrobacter cavernae</name>
    <dbReference type="NCBI Taxonomy" id="2817681"/>
    <lineage>
        <taxon>Bacteria</taxon>
        <taxon>Bacillati</taxon>
        <taxon>Actinomycetota</taxon>
        <taxon>Actinomycetes</taxon>
        <taxon>Micrococcales</taxon>
        <taxon>Micrococcaceae</taxon>
        <taxon>Arthrobacter</taxon>
    </lineage>
</organism>
<dbReference type="PROSITE" id="PS51257">
    <property type="entry name" value="PROKAR_LIPOPROTEIN"/>
    <property type="match status" value="1"/>
</dbReference>
<feature type="chain" id="PRO_5038941883" evidence="1">
    <location>
        <begin position="25"/>
        <end position="294"/>
    </location>
</feature>
<dbReference type="NCBIfam" id="NF045728">
    <property type="entry name" value="glycosyl_F510_1955"/>
    <property type="match status" value="1"/>
</dbReference>
<dbReference type="RefSeq" id="WP_207615811.1">
    <property type="nucleotide sequence ID" value="NZ_JAFNLL010000015.1"/>
</dbReference>
<protein>
    <submittedName>
        <fullName evidence="2">Exo-alpha-sialidase</fullName>
    </submittedName>
</protein>
<comment type="caution">
    <text evidence="2">The sequence shown here is derived from an EMBL/GenBank/DDBJ whole genome shotgun (WGS) entry which is preliminary data.</text>
</comment>
<accession>A0A939HIP5</accession>
<keyword evidence="1" id="KW-0732">Signal</keyword>
<proteinExistence type="predicted"/>
<dbReference type="EMBL" id="JAFNLL010000015">
    <property type="protein sequence ID" value="MBO1268013.1"/>
    <property type="molecule type" value="Genomic_DNA"/>
</dbReference>
<dbReference type="CDD" id="cd15482">
    <property type="entry name" value="Sialidase_non-viral"/>
    <property type="match status" value="1"/>
</dbReference>
<dbReference type="Proteomes" id="UP000664164">
    <property type="component" value="Unassembled WGS sequence"/>
</dbReference>
<feature type="signal peptide" evidence="1">
    <location>
        <begin position="1"/>
        <end position="24"/>
    </location>
</feature>
<evidence type="ECO:0000313" key="2">
    <source>
        <dbReference type="EMBL" id="MBO1268013.1"/>
    </source>
</evidence>
<evidence type="ECO:0000256" key="1">
    <source>
        <dbReference type="SAM" id="SignalP"/>
    </source>
</evidence>
<name>A0A939HIP5_9MICC</name>
<dbReference type="InterPro" id="IPR054817">
    <property type="entry name" value="Glycosyl_F510_1955-like"/>
</dbReference>
<gene>
    <name evidence="2" type="ORF">J1902_08520</name>
</gene>